<gene>
    <name evidence="1" type="ORF">BXY57_0405</name>
</gene>
<evidence type="ECO:0000313" key="2">
    <source>
        <dbReference type="Proteomes" id="UP000230000"/>
    </source>
</evidence>
<name>A0A2M9CSL6_9BACT</name>
<reference evidence="1 2" key="1">
    <citation type="submission" date="2017-11" db="EMBL/GenBank/DDBJ databases">
        <title>Genomic Encyclopedia of Archaeal and Bacterial Type Strains, Phase II (KMG-II): From Individual Species to Whole Genera.</title>
        <authorList>
            <person name="Goeker M."/>
        </authorList>
    </citation>
    <scope>NUCLEOTIDE SEQUENCE [LARGE SCALE GENOMIC DNA]</scope>
    <source>
        <strain evidence="1 2">DSM 27268</strain>
    </source>
</reference>
<proteinExistence type="predicted"/>
<keyword evidence="2" id="KW-1185">Reference proteome</keyword>
<accession>A0A2M9CSL6</accession>
<dbReference type="Proteomes" id="UP000230000">
    <property type="component" value="Unassembled WGS sequence"/>
</dbReference>
<comment type="caution">
    <text evidence="1">The sequence shown here is derived from an EMBL/GenBank/DDBJ whole genome shotgun (WGS) entry which is preliminary data.</text>
</comment>
<organism evidence="1 2">
    <name type="scientific">Thermoflavifilum aggregans</name>
    <dbReference type="NCBI Taxonomy" id="454188"/>
    <lineage>
        <taxon>Bacteria</taxon>
        <taxon>Pseudomonadati</taxon>
        <taxon>Bacteroidota</taxon>
        <taxon>Chitinophagia</taxon>
        <taxon>Chitinophagales</taxon>
        <taxon>Chitinophagaceae</taxon>
        <taxon>Thermoflavifilum</taxon>
    </lineage>
</organism>
<sequence length="376" mass="43223">MMHMQRFFLLFICSFFLVVYLANAQQPARNLVIVTFDGMRWQEIFSGVDSVLLHDAAYTRDPDEMQRLYWDASPQVRREKLFPFIWGVIAHDGQLFGNRILGNDMNVANVYHFSYPGYNEIFTGYADFWVNSNNKIPNPNRNVLGFLNNKPLYHNHVAAFTSWSVFPYILNKWESGIYVNADEDSLPDATPELQLLNLLQRLTAKPLDLRPDIFTYAAAKEYLKAYHPRVLYIAFDETDDYAHAGMYDQYIKSAHAEDGMIRDLWAYLQQDPFYAGQTVLLLTCDHGRGTGDAWRNHGTFTKGSSAIWMAVMGPGIAPTGEHAEPARYHQKQIAATIAQILGFTFQTDHRVAKSLYPILTENNIYNEYSFKSQRGH</sequence>
<evidence type="ECO:0000313" key="1">
    <source>
        <dbReference type="EMBL" id="PJJ74841.1"/>
    </source>
</evidence>
<dbReference type="InterPro" id="IPR017850">
    <property type="entry name" value="Alkaline_phosphatase_core_sf"/>
</dbReference>
<protein>
    <submittedName>
        <fullName evidence="1">Uncharacterized protein</fullName>
    </submittedName>
</protein>
<dbReference type="EMBL" id="PGFG01000001">
    <property type="protein sequence ID" value="PJJ74841.1"/>
    <property type="molecule type" value="Genomic_DNA"/>
</dbReference>
<dbReference type="Gene3D" id="3.40.720.10">
    <property type="entry name" value="Alkaline Phosphatase, subunit A"/>
    <property type="match status" value="1"/>
</dbReference>
<dbReference type="AlphaFoldDB" id="A0A2M9CSL6"/>
<dbReference type="SUPFAM" id="SSF53649">
    <property type="entry name" value="Alkaline phosphatase-like"/>
    <property type="match status" value="1"/>
</dbReference>